<name>S4P4Z7_9NEOP</name>
<evidence type="ECO:0008006" key="3">
    <source>
        <dbReference type="Google" id="ProtNLM"/>
    </source>
</evidence>
<sequence>MTVASVAIFLSSVSLGDSSSPSFSSSNSAAVFLLNLGSSRRSCVDLGLPLNSWASPSSSSASSPNESSPKFFIPCTSFFL</sequence>
<evidence type="ECO:0000256" key="1">
    <source>
        <dbReference type="SAM" id="SignalP"/>
    </source>
</evidence>
<accession>S4P4Z7</accession>
<reference evidence="2" key="1">
    <citation type="journal article" date="2013" name="BMC Genomics">
        <title>Unscrambling butterfly oogenesis.</title>
        <authorList>
            <person name="Carter J.M."/>
            <person name="Baker S.C."/>
            <person name="Pink R."/>
            <person name="Carter D.R."/>
            <person name="Collins A."/>
            <person name="Tomlin J."/>
            <person name="Gibbs M."/>
            <person name="Breuker C.J."/>
        </authorList>
    </citation>
    <scope>NUCLEOTIDE SEQUENCE</scope>
    <source>
        <tissue evidence="2">Ovary</tissue>
    </source>
</reference>
<evidence type="ECO:0000313" key="2">
    <source>
        <dbReference type="EMBL" id="JAA85129.1"/>
    </source>
</evidence>
<dbReference type="AlphaFoldDB" id="S4P4Z7"/>
<dbReference type="EMBL" id="GAIX01007431">
    <property type="protein sequence ID" value="JAA85129.1"/>
    <property type="molecule type" value="Transcribed_RNA"/>
</dbReference>
<protein>
    <recommendedName>
        <fullName evidence="3">Secreted protein</fullName>
    </recommendedName>
</protein>
<feature type="signal peptide" evidence="1">
    <location>
        <begin position="1"/>
        <end position="18"/>
    </location>
</feature>
<reference evidence="2" key="2">
    <citation type="submission" date="2013-05" db="EMBL/GenBank/DDBJ databases">
        <authorList>
            <person name="Carter J.-M."/>
            <person name="Baker S.C."/>
            <person name="Pink R."/>
            <person name="Carter D.R.F."/>
            <person name="Collins A."/>
            <person name="Tomlin J."/>
            <person name="Gibbs M."/>
            <person name="Breuker C.J."/>
        </authorList>
    </citation>
    <scope>NUCLEOTIDE SEQUENCE</scope>
    <source>
        <tissue evidence="2">Ovary</tissue>
    </source>
</reference>
<proteinExistence type="predicted"/>
<feature type="chain" id="PRO_5004521938" description="Secreted protein" evidence="1">
    <location>
        <begin position="19"/>
        <end position="80"/>
    </location>
</feature>
<organism evidence="2">
    <name type="scientific">Pararge aegeria</name>
    <name type="common">speckled wood butterfly</name>
    <dbReference type="NCBI Taxonomy" id="116150"/>
    <lineage>
        <taxon>Eukaryota</taxon>
        <taxon>Metazoa</taxon>
        <taxon>Ecdysozoa</taxon>
        <taxon>Arthropoda</taxon>
        <taxon>Hexapoda</taxon>
        <taxon>Insecta</taxon>
        <taxon>Pterygota</taxon>
        <taxon>Neoptera</taxon>
        <taxon>Endopterygota</taxon>
        <taxon>Lepidoptera</taxon>
        <taxon>Glossata</taxon>
        <taxon>Ditrysia</taxon>
        <taxon>Papilionoidea</taxon>
        <taxon>Nymphalidae</taxon>
        <taxon>Satyrinae</taxon>
        <taxon>Satyrini</taxon>
        <taxon>Parargina</taxon>
        <taxon>Pararge</taxon>
    </lineage>
</organism>
<keyword evidence="1" id="KW-0732">Signal</keyword>